<proteinExistence type="predicted"/>
<comment type="caution">
    <text evidence="2">The sequence shown here is derived from an EMBL/GenBank/DDBJ whole genome shotgun (WGS) entry which is preliminary data.</text>
</comment>
<name>X1LM70_9ZZZZ</name>
<accession>X1LM70</accession>
<reference evidence="2" key="1">
    <citation type="journal article" date="2014" name="Front. Microbiol.">
        <title>High frequency of phylogenetically diverse reductive dehalogenase-homologous genes in deep subseafloor sedimentary metagenomes.</title>
        <authorList>
            <person name="Kawai M."/>
            <person name="Futagami T."/>
            <person name="Toyoda A."/>
            <person name="Takaki Y."/>
            <person name="Nishi S."/>
            <person name="Hori S."/>
            <person name="Arai W."/>
            <person name="Tsubouchi T."/>
            <person name="Morono Y."/>
            <person name="Uchiyama I."/>
            <person name="Ito T."/>
            <person name="Fujiyama A."/>
            <person name="Inagaki F."/>
            <person name="Takami H."/>
        </authorList>
    </citation>
    <scope>NUCLEOTIDE SEQUENCE</scope>
    <source>
        <strain evidence="2">Expedition CK06-06</strain>
    </source>
</reference>
<keyword evidence="1" id="KW-1133">Transmembrane helix</keyword>
<keyword evidence="1" id="KW-0812">Transmembrane</keyword>
<keyword evidence="1" id="KW-0472">Membrane</keyword>
<sequence length="54" mass="5853">MKWTPDKVTALILVVGCLVLIFTGRDSEVKSILTVAAGWLFGASYVDIKRGGKK</sequence>
<evidence type="ECO:0000313" key="2">
    <source>
        <dbReference type="EMBL" id="GAH95243.1"/>
    </source>
</evidence>
<dbReference type="EMBL" id="BARV01002711">
    <property type="protein sequence ID" value="GAH95243.1"/>
    <property type="molecule type" value="Genomic_DNA"/>
</dbReference>
<protein>
    <submittedName>
        <fullName evidence="2">Uncharacterized protein</fullName>
    </submittedName>
</protein>
<feature type="transmembrane region" description="Helical" evidence="1">
    <location>
        <begin position="7"/>
        <end position="25"/>
    </location>
</feature>
<evidence type="ECO:0000256" key="1">
    <source>
        <dbReference type="SAM" id="Phobius"/>
    </source>
</evidence>
<organism evidence="2">
    <name type="scientific">marine sediment metagenome</name>
    <dbReference type="NCBI Taxonomy" id="412755"/>
    <lineage>
        <taxon>unclassified sequences</taxon>
        <taxon>metagenomes</taxon>
        <taxon>ecological metagenomes</taxon>
    </lineage>
</organism>
<dbReference type="AlphaFoldDB" id="X1LM70"/>
<feature type="transmembrane region" description="Helical" evidence="1">
    <location>
        <begin position="31"/>
        <end position="48"/>
    </location>
</feature>
<gene>
    <name evidence="2" type="ORF">S06H3_06848</name>
</gene>